<dbReference type="EMBL" id="JAIWYP010000014">
    <property type="protein sequence ID" value="KAH3710825.1"/>
    <property type="molecule type" value="Genomic_DNA"/>
</dbReference>
<proteinExistence type="predicted"/>
<sequence>MYLEPVFVFYLAIGGTSVEKQTVLSTSRILRMAALQPTTFRQAGMDKLAALYILK</sequence>
<organism evidence="1 2">
    <name type="scientific">Dreissena polymorpha</name>
    <name type="common">Zebra mussel</name>
    <name type="synonym">Mytilus polymorpha</name>
    <dbReference type="NCBI Taxonomy" id="45954"/>
    <lineage>
        <taxon>Eukaryota</taxon>
        <taxon>Metazoa</taxon>
        <taxon>Spiralia</taxon>
        <taxon>Lophotrochozoa</taxon>
        <taxon>Mollusca</taxon>
        <taxon>Bivalvia</taxon>
        <taxon>Autobranchia</taxon>
        <taxon>Heteroconchia</taxon>
        <taxon>Euheterodonta</taxon>
        <taxon>Imparidentia</taxon>
        <taxon>Neoheterodontei</taxon>
        <taxon>Myida</taxon>
        <taxon>Dreissenoidea</taxon>
        <taxon>Dreissenidae</taxon>
        <taxon>Dreissena</taxon>
    </lineage>
</organism>
<evidence type="ECO:0000313" key="1">
    <source>
        <dbReference type="EMBL" id="KAH3710825.1"/>
    </source>
</evidence>
<name>A0A9D4BV12_DREPO</name>
<reference evidence="1" key="1">
    <citation type="journal article" date="2019" name="bioRxiv">
        <title>The Genome of the Zebra Mussel, Dreissena polymorpha: A Resource for Invasive Species Research.</title>
        <authorList>
            <person name="McCartney M.A."/>
            <person name="Auch B."/>
            <person name="Kono T."/>
            <person name="Mallez S."/>
            <person name="Zhang Y."/>
            <person name="Obille A."/>
            <person name="Becker A."/>
            <person name="Abrahante J.E."/>
            <person name="Garbe J."/>
            <person name="Badalamenti J.P."/>
            <person name="Herman A."/>
            <person name="Mangelson H."/>
            <person name="Liachko I."/>
            <person name="Sullivan S."/>
            <person name="Sone E.D."/>
            <person name="Koren S."/>
            <person name="Silverstein K.A.T."/>
            <person name="Beckman K.B."/>
            <person name="Gohl D.M."/>
        </authorList>
    </citation>
    <scope>NUCLEOTIDE SEQUENCE</scope>
    <source>
        <strain evidence="1">Duluth1</strain>
        <tissue evidence="1">Whole animal</tissue>
    </source>
</reference>
<comment type="caution">
    <text evidence="1">The sequence shown here is derived from an EMBL/GenBank/DDBJ whole genome shotgun (WGS) entry which is preliminary data.</text>
</comment>
<reference evidence="1" key="2">
    <citation type="submission" date="2020-11" db="EMBL/GenBank/DDBJ databases">
        <authorList>
            <person name="McCartney M.A."/>
            <person name="Auch B."/>
            <person name="Kono T."/>
            <person name="Mallez S."/>
            <person name="Becker A."/>
            <person name="Gohl D.M."/>
            <person name="Silverstein K.A.T."/>
            <person name="Koren S."/>
            <person name="Bechman K.B."/>
            <person name="Herman A."/>
            <person name="Abrahante J.E."/>
            <person name="Garbe J."/>
        </authorList>
    </citation>
    <scope>NUCLEOTIDE SEQUENCE</scope>
    <source>
        <strain evidence="1">Duluth1</strain>
        <tissue evidence="1">Whole animal</tissue>
    </source>
</reference>
<gene>
    <name evidence="1" type="ORF">DPMN_070320</name>
</gene>
<dbReference type="AlphaFoldDB" id="A0A9D4BV12"/>
<protein>
    <submittedName>
        <fullName evidence="1">Uncharacterized protein</fullName>
    </submittedName>
</protein>
<evidence type="ECO:0000313" key="2">
    <source>
        <dbReference type="Proteomes" id="UP000828390"/>
    </source>
</evidence>
<dbReference type="Proteomes" id="UP000828390">
    <property type="component" value="Unassembled WGS sequence"/>
</dbReference>
<keyword evidence="2" id="KW-1185">Reference proteome</keyword>
<accession>A0A9D4BV12</accession>